<gene>
    <name evidence="3" type="ORF">LR48_Vigan661s000700</name>
</gene>
<evidence type="ECO:0000313" key="3">
    <source>
        <dbReference type="EMBL" id="KOM29370.1"/>
    </source>
</evidence>
<feature type="compositionally biased region" description="Basic and acidic residues" evidence="1">
    <location>
        <begin position="142"/>
        <end position="169"/>
    </location>
</feature>
<evidence type="ECO:0000256" key="2">
    <source>
        <dbReference type="SAM" id="SignalP"/>
    </source>
</evidence>
<feature type="signal peptide" evidence="2">
    <location>
        <begin position="1"/>
        <end position="33"/>
    </location>
</feature>
<proteinExistence type="predicted"/>
<feature type="chain" id="PRO_5005594695" evidence="2">
    <location>
        <begin position="34"/>
        <end position="205"/>
    </location>
</feature>
<name>A0A0L9TFH4_PHAAN</name>
<protein>
    <submittedName>
        <fullName evidence="3">Uncharacterized protein</fullName>
    </submittedName>
</protein>
<evidence type="ECO:0000256" key="1">
    <source>
        <dbReference type="SAM" id="MobiDB-lite"/>
    </source>
</evidence>
<accession>A0A0L9TFH4</accession>
<dbReference type="Gramene" id="KOM29370">
    <property type="protein sequence ID" value="KOM29370"/>
    <property type="gene ID" value="LR48_Vigan661s000700"/>
</dbReference>
<feature type="region of interest" description="Disordered" evidence="1">
    <location>
        <begin position="133"/>
        <end position="176"/>
    </location>
</feature>
<dbReference type="AlphaFoldDB" id="A0A0L9TFH4"/>
<reference evidence="4" key="1">
    <citation type="journal article" date="2015" name="Proc. Natl. Acad. Sci. U.S.A.">
        <title>Genome sequencing of adzuki bean (Vigna angularis) provides insight into high starch and low fat accumulation and domestication.</title>
        <authorList>
            <person name="Yang K."/>
            <person name="Tian Z."/>
            <person name="Chen C."/>
            <person name="Luo L."/>
            <person name="Zhao B."/>
            <person name="Wang Z."/>
            <person name="Yu L."/>
            <person name="Li Y."/>
            <person name="Sun Y."/>
            <person name="Li W."/>
            <person name="Chen Y."/>
            <person name="Li Y."/>
            <person name="Zhang Y."/>
            <person name="Ai D."/>
            <person name="Zhao J."/>
            <person name="Shang C."/>
            <person name="Ma Y."/>
            <person name="Wu B."/>
            <person name="Wang M."/>
            <person name="Gao L."/>
            <person name="Sun D."/>
            <person name="Zhang P."/>
            <person name="Guo F."/>
            <person name="Wang W."/>
            <person name="Li Y."/>
            <person name="Wang J."/>
            <person name="Varshney R.K."/>
            <person name="Wang J."/>
            <person name="Ling H.Q."/>
            <person name="Wan P."/>
        </authorList>
    </citation>
    <scope>NUCLEOTIDE SEQUENCE</scope>
    <source>
        <strain evidence="4">cv. Jingnong 6</strain>
    </source>
</reference>
<dbReference type="Proteomes" id="UP000053144">
    <property type="component" value="Unassembled WGS sequence"/>
</dbReference>
<keyword evidence="2" id="KW-0732">Signal</keyword>
<sequence>MQTQERESHYFPHWDHQISELVLLLLLLRVTVHKPHGHICHGVIAAQNTDLALPPPRVTGDVVEHVIAAAYLVKDVHVERVGALPGDHNRSLPQPFDLPIHVASEHEPEHLEITQEGPKGVSQSLWEIPLNEQVTVEGTSIARERDKEQEPPTEEDRKKEEENAKEGSHEVPAPCGSLGVLVHVKGPEIFQAPEIHGCKGTNPKS</sequence>
<evidence type="ECO:0000313" key="4">
    <source>
        <dbReference type="Proteomes" id="UP000053144"/>
    </source>
</evidence>
<dbReference type="EMBL" id="KQ258482">
    <property type="protein sequence ID" value="KOM29370.1"/>
    <property type="molecule type" value="Genomic_DNA"/>
</dbReference>
<organism evidence="3 4">
    <name type="scientific">Phaseolus angularis</name>
    <name type="common">Azuki bean</name>
    <name type="synonym">Vigna angularis</name>
    <dbReference type="NCBI Taxonomy" id="3914"/>
    <lineage>
        <taxon>Eukaryota</taxon>
        <taxon>Viridiplantae</taxon>
        <taxon>Streptophyta</taxon>
        <taxon>Embryophyta</taxon>
        <taxon>Tracheophyta</taxon>
        <taxon>Spermatophyta</taxon>
        <taxon>Magnoliopsida</taxon>
        <taxon>eudicotyledons</taxon>
        <taxon>Gunneridae</taxon>
        <taxon>Pentapetalae</taxon>
        <taxon>rosids</taxon>
        <taxon>fabids</taxon>
        <taxon>Fabales</taxon>
        <taxon>Fabaceae</taxon>
        <taxon>Papilionoideae</taxon>
        <taxon>50 kb inversion clade</taxon>
        <taxon>NPAAA clade</taxon>
        <taxon>indigoferoid/millettioid clade</taxon>
        <taxon>Phaseoleae</taxon>
        <taxon>Vigna</taxon>
    </lineage>
</organism>